<protein>
    <recommendedName>
        <fullName evidence="4">Lipoprotein</fullName>
    </recommendedName>
</protein>
<dbReference type="OrthoDB" id="850811at2"/>
<accession>A0A4Z0Q5T5</accession>
<feature type="signal peptide" evidence="1">
    <location>
        <begin position="1"/>
        <end position="23"/>
    </location>
</feature>
<comment type="caution">
    <text evidence="2">The sequence shown here is derived from an EMBL/GenBank/DDBJ whole genome shotgun (WGS) entry which is preliminary data.</text>
</comment>
<dbReference type="AlphaFoldDB" id="A0A4Z0Q5T5"/>
<proteinExistence type="predicted"/>
<dbReference type="PROSITE" id="PS51257">
    <property type="entry name" value="PROKAR_LIPOPROTEIN"/>
    <property type="match status" value="1"/>
</dbReference>
<evidence type="ECO:0000313" key="2">
    <source>
        <dbReference type="EMBL" id="TGE24789.1"/>
    </source>
</evidence>
<dbReference type="Proteomes" id="UP000297549">
    <property type="component" value="Unassembled WGS sequence"/>
</dbReference>
<dbReference type="EMBL" id="SRLC01000001">
    <property type="protein sequence ID" value="TGE24789.1"/>
    <property type="molecule type" value="Genomic_DNA"/>
</dbReference>
<gene>
    <name evidence="2" type="ORF">E5K00_06175</name>
</gene>
<evidence type="ECO:0000313" key="3">
    <source>
        <dbReference type="Proteomes" id="UP000297549"/>
    </source>
</evidence>
<sequence length="195" mass="20780">MSIFTRSLFLAAVAATSLLTACADKSEDEATPADPAPTYGLGHYFHYPATNTGGGTIHAAQDITGEARLFAQVLALDFEAGPDGPHFEIDRGQLKSGWVGTYALQSPGSPSAPVFASYSYTDSGGGIRIFRFSNFSPKLTGNVTITAYDAKRQLVSGNFDVTAPGENDPTKGTLETKCDMHIFGEFTNMKVKPQQ</sequence>
<reference evidence="2 3" key="1">
    <citation type="submission" date="2019-04" db="EMBL/GenBank/DDBJ databases">
        <authorList>
            <person name="Feng G."/>
            <person name="Zhang J."/>
            <person name="Zhu H."/>
        </authorList>
    </citation>
    <scope>NUCLEOTIDE SEQUENCE [LARGE SCALE GENOMIC DNA]</scope>
    <source>
        <strain evidence="2 3">JCM 31653</strain>
    </source>
</reference>
<evidence type="ECO:0000256" key="1">
    <source>
        <dbReference type="SAM" id="SignalP"/>
    </source>
</evidence>
<name>A0A4Z0Q5T5_9BACT</name>
<organism evidence="2 3">
    <name type="scientific">Hymenobacter aquaticus</name>
    <dbReference type="NCBI Taxonomy" id="1867101"/>
    <lineage>
        <taxon>Bacteria</taxon>
        <taxon>Pseudomonadati</taxon>
        <taxon>Bacteroidota</taxon>
        <taxon>Cytophagia</taxon>
        <taxon>Cytophagales</taxon>
        <taxon>Hymenobacteraceae</taxon>
        <taxon>Hymenobacter</taxon>
    </lineage>
</organism>
<keyword evidence="1" id="KW-0732">Signal</keyword>
<dbReference type="RefSeq" id="WP_135462369.1">
    <property type="nucleotide sequence ID" value="NZ_SRLC01000001.1"/>
</dbReference>
<keyword evidence="3" id="KW-1185">Reference proteome</keyword>
<evidence type="ECO:0008006" key="4">
    <source>
        <dbReference type="Google" id="ProtNLM"/>
    </source>
</evidence>
<feature type="chain" id="PRO_5021215314" description="Lipoprotein" evidence="1">
    <location>
        <begin position="24"/>
        <end position="195"/>
    </location>
</feature>